<keyword evidence="3" id="KW-0812">Transmembrane</keyword>
<evidence type="ECO:0000256" key="3">
    <source>
        <dbReference type="SAM" id="Phobius"/>
    </source>
</evidence>
<dbReference type="EMBL" id="QFQD01000095">
    <property type="protein sequence ID" value="PZQ79260.1"/>
    <property type="molecule type" value="Genomic_DNA"/>
</dbReference>
<organism evidence="4 5">
    <name type="scientific">Ancylobacter novellus</name>
    <name type="common">Thiobacillus novellus</name>
    <dbReference type="NCBI Taxonomy" id="921"/>
    <lineage>
        <taxon>Bacteria</taxon>
        <taxon>Pseudomonadati</taxon>
        <taxon>Pseudomonadota</taxon>
        <taxon>Alphaproteobacteria</taxon>
        <taxon>Hyphomicrobiales</taxon>
        <taxon>Xanthobacteraceae</taxon>
        <taxon>Ancylobacter</taxon>
    </lineage>
</organism>
<protein>
    <submittedName>
        <fullName evidence="4">C-type cytochrome biogenesis protein CcmI</fullName>
    </submittedName>
</protein>
<feature type="transmembrane region" description="Helical" evidence="3">
    <location>
        <begin position="97"/>
        <end position="117"/>
    </location>
</feature>
<dbReference type="Gene3D" id="1.25.40.10">
    <property type="entry name" value="Tetratricopeptide repeat domain"/>
    <property type="match status" value="1"/>
</dbReference>
<keyword evidence="3" id="KW-0472">Membrane</keyword>
<dbReference type="PANTHER" id="PTHR47870:SF1">
    <property type="entry name" value="CYTOCHROME C-TYPE BIOGENESIS PROTEIN CCMH"/>
    <property type="match status" value="1"/>
</dbReference>
<accession>A0A2W5SWX9</accession>
<evidence type="ECO:0000256" key="2">
    <source>
        <dbReference type="ARBA" id="ARBA00022748"/>
    </source>
</evidence>
<dbReference type="AlphaFoldDB" id="A0A2W5SWX9"/>
<gene>
    <name evidence="4" type="primary">ccmI</name>
    <name evidence="4" type="ORF">DI549_20650</name>
</gene>
<proteinExistence type="predicted"/>
<comment type="subcellular location">
    <subcellularLocation>
        <location evidence="1">Cell envelope</location>
    </subcellularLocation>
</comment>
<evidence type="ECO:0000313" key="4">
    <source>
        <dbReference type="EMBL" id="PZQ79260.1"/>
    </source>
</evidence>
<dbReference type="GO" id="GO:0030313">
    <property type="term" value="C:cell envelope"/>
    <property type="evidence" value="ECO:0007669"/>
    <property type="project" value="UniProtKB-SubCell"/>
</dbReference>
<sequence length="379" mass="39555">MLLWTAIALMTGAAILAVLWPLRASLNAAPATQGAEADLAVYRDQLAEIERDRTSGLIGAGEGEAARTEVVRRILRASAEVAARHDATGSSDRRRRAVAAIALIGVPVLAGGLYIMLGSPQLGPLPLAARLEAQPEQTDVAILIRKVETHLEANPDDGRGYEVLAPIYARTGRPQDAARAWTNAIRLMGSNAARQDGLGEALTEAAGGVVTAEAKAAFEAARALSPNDPKASYYLGLAAEQDGKPADAAKIWSALAAASPPDAPWLPLIRDALARVGAPLPGAPAAAPGPSAADVAATQDLSPQQRDEMIRGMVGRLEARLAQDGNDIEGWLRLMRAWTVLGEADKAKAAVNEARTHFAKDDGALGRIDALARELGLGS</sequence>
<dbReference type="GO" id="GO:0017004">
    <property type="term" value="P:cytochrome complex assembly"/>
    <property type="evidence" value="ECO:0007669"/>
    <property type="project" value="UniProtKB-KW"/>
</dbReference>
<dbReference type="PANTHER" id="PTHR47870">
    <property type="entry name" value="CYTOCHROME C-TYPE BIOGENESIS PROTEIN CCMH"/>
    <property type="match status" value="1"/>
</dbReference>
<dbReference type="Proteomes" id="UP000248887">
    <property type="component" value="Unassembled WGS sequence"/>
</dbReference>
<dbReference type="InterPro" id="IPR011990">
    <property type="entry name" value="TPR-like_helical_dom_sf"/>
</dbReference>
<keyword evidence="2" id="KW-0201">Cytochrome c-type biogenesis</keyword>
<keyword evidence="3" id="KW-1133">Transmembrane helix</keyword>
<evidence type="ECO:0000313" key="5">
    <source>
        <dbReference type="Proteomes" id="UP000248887"/>
    </source>
</evidence>
<dbReference type="InterPro" id="IPR017560">
    <property type="entry name" value="Cyt_c_biogenesis_CcmI"/>
</dbReference>
<dbReference type="GO" id="GO:0005886">
    <property type="term" value="C:plasma membrane"/>
    <property type="evidence" value="ECO:0007669"/>
    <property type="project" value="TreeGrafter"/>
</dbReference>
<dbReference type="SUPFAM" id="SSF48452">
    <property type="entry name" value="TPR-like"/>
    <property type="match status" value="1"/>
</dbReference>
<name>A0A2W5SWX9_ANCNO</name>
<comment type="caution">
    <text evidence="4">The sequence shown here is derived from an EMBL/GenBank/DDBJ whole genome shotgun (WGS) entry which is preliminary data.</text>
</comment>
<dbReference type="NCBIfam" id="TIGR03142">
    <property type="entry name" value="cytochro_ccmI"/>
    <property type="match status" value="1"/>
</dbReference>
<reference evidence="4 5" key="1">
    <citation type="submission" date="2017-08" db="EMBL/GenBank/DDBJ databases">
        <title>Infants hospitalized years apart are colonized by the same room-sourced microbial strains.</title>
        <authorList>
            <person name="Brooks B."/>
            <person name="Olm M.R."/>
            <person name="Firek B.A."/>
            <person name="Baker R."/>
            <person name="Thomas B.C."/>
            <person name="Morowitz M.J."/>
            <person name="Banfield J.F."/>
        </authorList>
    </citation>
    <scope>NUCLEOTIDE SEQUENCE [LARGE SCALE GENOMIC DNA]</scope>
    <source>
        <strain evidence="4">S2_005_001_R2_27</strain>
    </source>
</reference>
<dbReference type="InterPro" id="IPR051263">
    <property type="entry name" value="C-type_cytochrome_biogenesis"/>
</dbReference>
<evidence type="ECO:0000256" key="1">
    <source>
        <dbReference type="ARBA" id="ARBA00004196"/>
    </source>
</evidence>